<reference evidence="2" key="1">
    <citation type="submission" date="2014-09" db="EMBL/GenBank/DDBJ databases">
        <authorList>
            <person name="Illeghems K.G."/>
        </authorList>
    </citation>
    <scope>NUCLEOTIDE SEQUENCE [LARGE SCALE GENOMIC DNA]</scope>
    <source>
        <strain evidence="2">108B</strain>
    </source>
</reference>
<proteinExistence type="predicted"/>
<accession>A0A0U5F0M9</accession>
<dbReference type="PATRIC" id="fig|446692.3.peg.3229"/>
<evidence type="ECO:0000313" key="2">
    <source>
        <dbReference type="Proteomes" id="UP000056109"/>
    </source>
</evidence>
<evidence type="ECO:0000313" key="1">
    <source>
        <dbReference type="EMBL" id="CEF42311.1"/>
    </source>
</evidence>
<sequence length="61" mass="6670">MPVCGRKDGCFPRSGVACLTEQGMTCSYPLLPDMLTGLFFPPLSTSLADRLFCSRLSDLPR</sequence>
<dbReference type="Proteomes" id="UP000056109">
    <property type="component" value="Chromosome I"/>
</dbReference>
<gene>
    <name evidence="1" type="ORF">ASN_3064</name>
</gene>
<protein>
    <submittedName>
        <fullName evidence="1">Uncharacterized protein</fullName>
    </submittedName>
</protein>
<organism evidence="1 2">
    <name type="scientific">Acetobacter senegalensis</name>
    <dbReference type="NCBI Taxonomy" id="446692"/>
    <lineage>
        <taxon>Bacteria</taxon>
        <taxon>Pseudomonadati</taxon>
        <taxon>Pseudomonadota</taxon>
        <taxon>Alphaproteobacteria</taxon>
        <taxon>Acetobacterales</taxon>
        <taxon>Acetobacteraceae</taxon>
        <taxon>Acetobacter</taxon>
    </lineage>
</organism>
<dbReference type="EMBL" id="LN606600">
    <property type="protein sequence ID" value="CEF42311.1"/>
    <property type="molecule type" value="Genomic_DNA"/>
</dbReference>
<dbReference type="KEGG" id="asz:ASN_3064"/>
<name>A0A0U5F0M9_9PROT</name>
<keyword evidence="2" id="KW-1185">Reference proteome</keyword>
<dbReference type="AlphaFoldDB" id="A0A0U5F0M9"/>